<evidence type="ECO:0000313" key="2">
    <source>
        <dbReference type="EMBL" id="GAH54760.1"/>
    </source>
</evidence>
<sequence length="123" mass="14390">LYGKVIPNSSSKELGAFMKTYISLEASVKTDEWTGYVPLKKEFVNLVQVPSGKKGENFPDLHRAIMGFKGWLRGIHHHADYLQAYIDEYTYRFNRNFMKEKIFDNLMRRMINGSPYTYKNLIA</sequence>
<evidence type="ECO:0000259" key="1">
    <source>
        <dbReference type="SMART" id="SM01126"/>
    </source>
</evidence>
<dbReference type="EMBL" id="BARU01020932">
    <property type="protein sequence ID" value="GAH54760.1"/>
    <property type="molecule type" value="Genomic_DNA"/>
</dbReference>
<name>X1HCF3_9ZZZZ</name>
<dbReference type="Pfam" id="PF12762">
    <property type="entry name" value="DDE_Tnp_IS1595"/>
    <property type="match status" value="1"/>
</dbReference>
<gene>
    <name evidence="2" type="ORF">S03H2_34317</name>
</gene>
<feature type="non-terminal residue" evidence="2">
    <location>
        <position position="1"/>
    </location>
</feature>
<reference evidence="2" key="1">
    <citation type="journal article" date="2014" name="Front. Microbiol.">
        <title>High frequency of phylogenetically diverse reductive dehalogenase-homologous genes in deep subseafloor sedimentary metagenomes.</title>
        <authorList>
            <person name="Kawai M."/>
            <person name="Futagami T."/>
            <person name="Toyoda A."/>
            <person name="Takaki Y."/>
            <person name="Nishi S."/>
            <person name="Hori S."/>
            <person name="Arai W."/>
            <person name="Tsubouchi T."/>
            <person name="Morono Y."/>
            <person name="Uchiyama I."/>
            <person name="Ito T."/>
            <person name="Fujiyama A."/>
            <person name="Inagaki F."/>
            <person name="Takami H."/>
        </authorList>
    </citation>
    <scope>NUCLEOTIDE SEQUENCE</scope>
    <source>
        <strain evidence="2">Expedition CK06-06</strain>
    </source>
</reference>
<proteinExistence type="predicted"/>
<dbReference type="SMART" id="SM01126">
    <property type="entry name" value="DDE_Tnp_IS1595"/>
    <property type="match status" value="1"/>
</dbReference>
<organism evidence="2">
    <name type="scientific">marine sediment metagenome</name>
    <dbReference type="NCBI Taxonomy" id="412755"/>
    <lineage>
        <taxon>unclassified sequences</taxon>
        <taxon>metagenomes</taxon>
        <taxon>ecological metagenomes</taxon>
    </lineage>
</organism>
<dbReference type="NCBIfam" id="NF033547">
    <property type="entry name" value="transpos_IS1595"/>
    <property type="match status" value="1"/>
</dbReference>
<protein>
    <recommendedName>
        <fullName evidence="1">ISXO2-like transposase domain-containing protein</fullName>
    </recommendedName>
</protein>
<dbReference type="InterPro" id="IPR024445">
    <property type="entry name" value="Tnp_ISXO2-like"/>
</dbReference>
<comment type="caution">
    <text evidence="2">The sequence shown here is derived from an EMBL/GenBank/DDBJ whole genome shotgun (WGS) entry which is preliminary data.</text>
</comment>
<dbReference type="AlphaFoldDB" id="X1HCF3"/>
<feature type="domain" description="ISXO2-like transposase" evidence="1">
    <location>
        <begin position="1"/>
        <end position="94"/>
    </location>
</feature>
<accession>X1HCF3</accession>